<evidence type="ECO:0000256" key="5">
    <source>
        <dbReference type="ARBA" id="ARBA00023136"/>
    </source>
</evidence>
<dbReference type="RefSeq" id="WP_090162610.1">
    <property type="nucleotide sequence ID" value="NZ_FMWK01000007.1"/>
</dbReference>
<feature type="domain" description="Membrane transport protein MMPL" evidence="7">
    <location>
        <begin position="542"/>
        <end position="748"/>
    </location>
</feature>
<protein>
    <submittedName>
        <fullName evidence="8">Predicted exporter protein, RND superfamily</fullName>
    </submittedName>
</protein>
<name>A0A1G5S049_PSEXY</name>
<dbReference type="PANTHER" id="PTHR33406">
    <property type="entry name" value="MEMBRANE PROTEIN MJ1562-RELATED"/>
    <property type="match status" value="1"/>
</dbReference>
<evidence type="ECO:0000256" key="2">
    <source>
        <dbReference type="ARBA" id="ARBA00022475"/>
    </source>
</evidence>
<feature type="transmembrane region" description="Helical" evidence="6">
    <location>
        <begin position="692"/>
        <end position="714"/>
    </location>
</feature>
<feature type="transmembrane region" description="Helical" evidence="6">
    <location>
        <begin position="351"/>
        <end position="369"/>
    </location>
</feature>
<dbReference type="InterPro" id="IPR050545">
    <property type="entry name" value="Mycobact_MmpL"/>
</dbReference>
<dbReference type="GO" id="GO:0005886">
    <property type="term" value="C:plasma membrane"/>
    <property type="evidence" value="ECO:0007669"/>
    <property type="project" value="UniProtKB-SubCell"/>
</dbReference>
<reference evidence="8 9" key="1">
    <citation type="submission" date="2016-10" db="EMBL/GenBank/DDBJ databases">
        <authorList>
            <person name="de Groot N.N."/>
        </authorList>
    </citation>
    <scope>NUCLEOTIDE SEQUENCE [LARGE SCALE GENOMIC DNA]</scope>
    <source>
        <strain evidence="8 9">DSM 10317</strain>
    </source>
</reference>
<feature type="transmembrane region" description="Helical" evidence="6">
    <location>
        <begin position="726"/>
        <end position="748"/>
    </location>
</feature>
<evidence type="ECO:0000256" key="1">
    <source>
        <dbReference type="ARBA" id="ARBA00004651"/>
    </source>
</evidence>
<evidence type="ECO:0000313" key="8">
    <source>
        <dbReference type="EMBL" id="SCZ79101.1"/>
    </source>
</evidence>
<evidence type="ECO:0000313" key="9">
    <source>
        <dbReference type="Proteomes" id="UP000199428"/>
    </source>
</evidence>
<evidence type="ECO:0000256" key="6">
    <source>
        <dbReference type="SAM" id="Phobius"/>
    </source>
</evidence>
<feature type="transmembrane region" description="Helical" evidence="6">
    <location>
        <begin position="300"/>
        <end position="324"/>
    </location>
</feature>
<organism evidence="8 9">
    <name type="scientific">Pseudobutyrivibrio xylanivorans</name>
    <dbReference type="NCBI Taxonomy" id="185007"/>
    <lineage>
        <taxon>Bacteria</taxon>
        <taxon>Bacillati</taxon>
        <taxon>Bacillota</taxon>
        <taxon>Clostridia</taxon>
        <taxon>Lachnospirales</taxon>
        <taxon>Lachnospiraceae</taxon>
        <taxon>Pseudobutyrivibrio</taxon>
    </lineage>
</organism>
<feature type="transmembrane region" description="Helical" evidence="6">
    <location>
        <begin position="782"/>
        <end position="800"/>
    </location>
</feature>
<feature type="transmembrane region" description="Helical" evidence="6">
    <location>
        <begin position="622"/>
        <end position="641"/>
    </location>
</feature>
<proteinExistence type="predicted"/>
<feature type="transmembrane region" description="Helical" evidence="6">
    <location>
        <begin position="272"/>
        <end position="294"/>
    </location>
</feature>
<evidence type="ECO:0000256" key="3">
    <source>
        <dbReference type="ARBA" id="ARBA00022692"/>
    </source>
</evidence>
<feature type="transmembrane region" description="Helical" evidence="6">
    <location>
        <begin position="224"/>
        <end position="245"/>
    </location>
</feature>
<gene>
    <name evidence="8" type="ORF">SAMN02910350_01611</name>
</gene>
<dbReference type="EMBL" id="FMWK01000007">
    <property type="protein sequence ID" value="SCZ79101.1"/>
    <property type="molecule type" value="Genomic_DNA"/>
</dbReference>
<feature type="transmembrane region" description="Helical" evidence="6">
    <location>
        <begin position="597"/>
        <end position="615"/>
    </location>
</feature>
<dbReference type="SUPFAM" id="SSF82866">
    <property type="entry name" value="Multidrug efflux transporter AcrB transmembrane domain"/>
    <property type="match status" value="2"/>
</dbReference>
<dbReference type="Proteomes" id="UP000199428">
    <property type="component" value="Unassembled WGS sequence"/>
</dbReference>
<dbReference type="Gene3D" id="2.160.20.110">
    <property type="match status" value="3"/>
</dbReference>
<dbReference type="InterPro" id="IPR004869">
    <property type="entry name" value="MMPL_dom"/>
</dbReference>
<keyword evidence="2" id="KW-1003">Cell membrane</keyword>
<dbReference type="Gene3D" id="1.20.1640.10">
    <property type="entry name" value="Multidrug efflux transporter AcrB transmembrane domain"/>
    <property type="match status" value="2"/>
</dbReference>
<accession>A0A1G5S049</accession>
<feature type="transmembrane region" description="Helical" evidence="6">
    <location>
        <begin position="647"/>
        <end position="671"/>
    </location>
</feature>
<keyword evidence="3 6" id="KW-0812">Transmembrane</keyword>
<dbReference type="Pfam" id="PF03176">
    <property type="entry name" value="MMPL"/>
    <property type="match status" value="2"/>
</dbReference>
<feature type="transmembrane region" description="Helical" evidence="6">
    <location>
        <begin position="172"/>
        <end position="190"/>
    </location>
</feature>
<evidence type="ECO:0000256" key="4">
    <source>
        <dbReference type="ARBA" id="ARBA00022989"/>
    </source>
</evidence>
<keyword evidence="5 6" id="KW-0472">Membrane</keyword>
<evidence type="ECO:0000259" key="7">
    <source>
        <dbReference type="Pfam" id="PF03176"/>
    </source>
</evidence>
<feature type="transmembrane region" description="Helical" evidence="6">
    <location>
        <begin position="1824"/>
        <end position="1844"/>
    </location>
</feature>
<sequence>MGKVGNEADKAGNNLILKLCMFIVDKHVLFLLIFTILCIFSFFSSNWVKVEDDLEVYLPENSETRRGLDIMEREFSTYATMDVMIANISYDQALLVKQDVENIKGVFQVEFDDSDKHYKNGSAFLGIVFDYGTKDDESAVLLKKLQKYFSKYDSYISTNMSTINIELATEEIKVIAVMVFLLVILVLIITTRSYIDVPIMLLMFACAAIIQQGTNYMFGTISFVSNSITIVLQLALSVDYTVIYVTRYKEEREYRDVRGACIVALSKAIPEILGCSLTTIGGIISMLFMEFTIVGDVGRVLIKAIVISIICVFTLLPSLVMVFAEAIERTEHKSFIPNISFVGRFAYKTRYIIPPIFLVVIVIAINLSSKVPYVYGYSKVSTPKENSVYIAKEMIRENFEEENSLVLIFPKGDYDIQKALIDELVLDDRVNNVMGLANIEIMNGHTLTEKLTPRQFSELVNVDYEMAELIYTAYAVDDEDYTKAVNGIENYKVPFIDMFSFVYREVDEGYVTVGEELTQQIRESNTMISFAKNQLQGEEYDRIIINLNLPEESEETFKYIDDLHEVTQEFFPADELFVAGQSVVDYDLKKCFARDNIVTSAISIISVLIILLFTFKSVGMPLLLIGVIQGCIWINFSSATITHDNIFFLSFLMVSAIQMGANIDYAIVIASRYIRLRTNTGKRASIIETMNVSFPTIITSGTMLAASGVLIGRMTSERSIYGIGKYLGQGTIISILVTMFVLPQILLVGDKVIEVTSFFAKGNIDELKESLTPHKETSKTKLMSLILISFLAFNMMGMSVCASNVTDLKTGTHEKSVQHSYDVDADIRDKRLEIVDGEIEEIYISSKDDFTAFVKNCSLDTWSVNKKVILQKDIDLGYDFISVPSFGGYFDGGGHTIQIYFSNESISNCALFSNLQDTGVITSLRVAGRVLPVGEQAVVAGIVGNNYGVINDCIFDGVISSSDYIGGIAGVNQLNGQILGCSSRGYVKGQHFVGGIVGENRGYVANCKNDALVNTSKTDEQVNMMSAISNMMNFVKHFNRNPSDVRNLDAAITDVGGIAGLSLGVIQDCINSENVGYEHLGYNVGGIAGRQSGYIVGCINNSKILGRKDVGGIVGQAEPFLTVDMDGSTAGRLDTEINKLSNSISKVISDAKKQSNLISYRMSVIQGLTSSTIDDLYYVMTGTVTYSNSVAGAANDVLSRADYIMEGVAGSGGVIDHSANAITDVIDAVNRIKAAIEEFDILKYLTDEDMTKYEDAKTLLDSDSTWSTLRGAAGILSLYVDYLPRMTGDTRDQALTVINVIQKAMSEIEAVGNTISATADKAADGKLKKIIPFSDLYQAHSASLINNINSLNDNFGILNQEANNATGNLADDLQAVNKQFNTVMKLFSEAINGVTNIGDHEIYEDVSIKEVDSTTDATIENCSNFARIQADLDVGGIVGTMAIEYDLDRESDSTGLAEGNLLSKYITKCVLRNNTNYNSVIGEKNYEGGICGIQEMGTIKGCANYGDIKSISGEYVGGICGQSISYILSSKTRGIVDGSKYVGGIAGEGMHISDSYSVVKVKNAKSCYGSIAGYVGDKGVVRDNYFVSDDLAGLDRVSYSLKAEPISITDENLPADLTEFNVSYILSDPEYPDGEILLKSQHKKYGEGVTLEEYPSLPARAGYYVVWDTEGLLDIKNDEIITGRYVKYRTTIGEDTSGDSKKMFQSDILVDGLFKQDDVLKVEREYLYDVDLYENMNARINGVSDYESIKLVIPDDGQKKHTIRFKSTIELGDISYAPELFVIGSDGSETSIVPTGKMGNYNTYEVEGNELNINVRFTGRERVAYKYLVLLAMAIFAASLRYVINGIIKVRRRMHKTIVTGKDKVATRIRSKEQIFYNDESESTEAKLKNFSIEGRRSNLPRVLKYIDSKLDYRKCKLRDKMIIDLAVEEIYLNMVHQLRRSSDKNITVKYGFDKMSRSVTLVLVDTGEPFNEFADETQEELINEGRNINYLGAIMVLIAMDSFQYEYKGGQNIYKIVKYI</sequence>
<keyword evidence="4 6" id="KW-1133">Transmembrane helix</keyword>
<feature type="transmembrane region" description="Helical" evidence="6">
    <location>
        <begin position="28"/>
        <end position="48"/>
    </location>
</feature>
<comment type="subcellular location">
    <subcellularLocation>
        <location evidence="1">Cell membrane</location>
        <topology evidence="1">Multi-pass membrane protein</topology>
    </subcellularLocation>
</comment>
<feature type="domain" description="Membrane transport protein MMPL" evidence="7">
    <location>
        <begin position="167"/>
        <end position="326"/>
    </location>
</feature>
<dbReference type="PANTHER" id="PTHR33406:SF13">
    <property type="entry name" value="MEMBRANE PROTEIN YDFJ"/>
    <property type="match status" value="1"/>
</dbReference>